<accession>A0ABT9U425</accession>
<name>A0ABT9U425_PAEHA</name>
<dbReference type="SUPFAM" id="SSF51182">
    <property type="entry name" value="RmlC-like cupins"/>
    <property type="match status" value="1"/>
</dbReference>
<dbReference type="InterPro" id="IPR036291">
    <property type="entry name" value="NAD(P)-bd_dom_sf"/>
</dbReference>
<gene>
    <name evidence="3" type="ORF">J2T15_003847</name>
</gene>
<evidence type="ECO:0000313" key="3">
    <source>
        <dbReference type="EMBL" id="MDQ0114392.1"/>
    </source>
</evidence>
<comment type="caution">
    <text evidence="3">The sequence shown here is derived from an EMBL/GenBank/DDBJ whole genome shotgun (WGS) entry which is preliminary data.</text>
</comment>
<evidence type="ECO:0000259" key="2">
    <source>
        <dbReference type="Pfam" id="PF14667"/>
    </source>
</evidence>
<dbReference type="Pfam" id="PF14667">
    <property type="entry name" value="Polysacc_synt_C"/>
    <property type="match status" value="1"/>
</dbReference>
<sequence length="368" mass="41934">MNVLVTGANGFLGKNMLEGLRRSSDVRILPFGRENRIEELEQFLIKADVVYHLAGVNRTEREEDFLMNEELMDSITGLLRKHHKTPIVVYASTIQASNANAYGMSKKAAEDTLIRYGEETGAPIYIFRLPNLFGKWSKPNYNSVVATFCHNIARGLAITISDPNKKLELAYVDDVVSWFIELLGEEKRSDNPYSTIPSTFAVTLGELAHTISAFRQLRETGILPLLNDPLTKYLYSTYLSYLPRDDFSYEIKTFHDHRGSLFEVIKSEAAGQIFVSTSFKGVERGHHYHNTKVEKFCVIKGKAVVKFRHIFEDIAFSYELSEEKRVVLDIPPGYTHSIENASEEELIVLFWANEIFQADRPDTYPSKV</sequence>
<dbReference type="PANTHER" id="PTHR43245">
    <property type="entry name" value="BIFUNCTIONAL POLYMYXIN RESISTANCE PROTEIN ARNA"/>
    <property type="match status" value="1"/>
</dbReference>
<evidence type="ECO:0000259" key="1">
    <source>
        <dbReference type="Pfam" id="PF01370"/>
    </source>
</evidence>
<feature type="domain" description="NAD-dependent epimerase/dehydratase" evidence="1">
    <location>
        <begin position="3"/>
        <end position="188"/>
    </location>
</feature>
<evidence type="ECO:0000313" key="4">
    <source>
        <dbReference type="Proteomes" id="UP001229346"/>
    </source>
</evidence>
<dbReference type="InterPro" id="IPR011051">
    <property type="entry name" value="RmlC_Cupin_sf"/>
</dbReference>
<dbReference type="SUPFAM" id="SSF51735">
    <property type="entry name" value="NAD(P)-binding Rossmann-fold domains"/>
    <property type="match status" value="1"/>
</dbReference>
<protein>
    <submittedName>
        <fullName evidence="3">UDP-2-acetamido-2,6-beta-L-arabino-hexul-4-ose reductase</fullName>
        <ecNumber evidence="3">1.1.1.367</ecNumber>
    </submittedName>
</protein>
<dbReference type="CDD" id="cd07007">
    <property type="entry name" value="cupin_CapF-like_C"/>
    <property type="match status" value="1"/>
</dbReference>
<dbReference type="PANTHER" id="PTHR43245:SF55">
    <property type="entry name" value="NAD(P)-BINDING DOMAIN-CONTAINING PROTEIN"/>
    <property type="match status" value="1"/>
</dbReference>
<dbReference type="Proteomes" id="UP001229346">
    <property type="component" value="Unassembled WGS sequence"/>
</dbReference>
<feature type="domain" description="Capsular polysaccharide assembling protein CapF C-terminal" evidence="2">
    <location>
        <begin position="255"/>
        <end position="364"/>
    </location>
</feature>
<proteinExistence type="predicted"/>
<reference evidence="3 4" key="1">
    <citation type="submission" date="2023-07" db="EMBL/GenBank/DDBJ databases">
        <title>Sorghum-associated microbial communities from plants grown in Nebraska, USA.</title>
        <authorList>
            <person name="Schachtman D."/>
        </authorList>
    </citation>
    <scope>NUCLEOTIDE SEQUENCE [LARGE SCALE GENOMIC DNA]</scope>
    <source>
        <strain evidence="3 4">CC482</strain>
    </source>
</reference>
<dbReference type="InterPro" id="IPR001509">
    <property type="entry name" value="Epimerase_deHydtase"/>
</dbReference>
<dbReference type="EMBL" id="JAUSSU010000007">
    <property type="protein sequence ID" value="MDQ0114392.1"/>
    <property type="molecule type" value="Genomic_DNA"/>
</dbReference>
<dbReference type="Pfam" id="PF01370">
    <property type="entry name" value="Epimerase"/>
    <property type="match status" value="1"/>
</dbReference>
<organism evidence="3 4">
    <name type="scientific">Paenibacillus harenae</name>
    <dbReference type="NCBI Taxonomy" id="306543"/>
    <lineage>
        <taxon>Bacteria</taxon>
        <taxon>Bacillati</taxon>
        <taxon>Bacillota</taxon>
        <taxon>Bacilli</taxon>
        <taxon>Bacillales</taxon>
        <taxon>Paenibacillaceae</taxon>
        <taxon>Paenibacillus</taxon>
    </lineage>
</organism>
<dbReference type="EC" id="1.1.1.367" evidence="3"/>
<keyword evidence="4" id="KW-1185">Reference proteome</keyword>
<dbReference type="InterPro" id="IPR029303">
    <property type="entry name" value="CapF_C"/>
</dbReference>
<dbReference type="RefSeq" id="WP_307205722.1">
    <property type="nucleotide sequence ID" value="NZ_JAUSSU010000007.1"/>
</dbReference>
<dbReference type="InterPro" id="IPR050177">
    <property type="entry name" value="Lipid_A_modif_metabolic_enz"/>
</dbReference>
<dbReference type="Gene3D" id="2.60.120.10">
    <property type="entry name" value="Jelly Rolls"/>
    <property type="match status" value="1"/>
</dbReference>
<dbReference type="Gene3D" id="3.40.50.720">
    <property type="entry name" value="NAD(P)-binding Rossmann-like Domain"/>
    <property type="match status" value="1"/>
</dbReference>
<keyword evidence="3" id="KW-0560">Oxidoreductase</keyword>
<dbReference type="InterPro" id="IPR014710">
    <property type="entry name" value="RmlC-like_jellyroll"/>
</dbReference>
<dbReference type="GO" id="GO:0016491">
    <property type="term" value="F:oxidoreductase activity"/>
    <property type="evidence" value="ECO:0007669"/>
    <property type="project" value="UniProtKB-KW"/>
</dbReference>